<keyword evidence="1" id="KW-0472">Membrane</keyword>
<name>A0A543G4Q4_9FLAO</name>
<dbReference type="Proteomes" id="UP000320773">
    <property type="component" value="Unassembled WGS sequence"/>
</dbReference>
<evidence type="ECO:0000313" key="3">
    <source>
        <dbReference type="Proteomes" id="UP000320773"/>
    </source>
</evidence>
<keyword evidence="1" id="KW-1133">Transmembrane helix</keyword>
<evidence type="ECO:0000256" key="1">
    <source>
        <dbReference type="SAM" id="Phobius"/>
    </source>
</evidence>
<feature type="transmembrane region" description="Helical" evidence="1">
    <location>
        <begin position="35"/>
        <end position="56"/>
    </location>
</feature>
<dbReference type="AlphaFoldDB" id="A0A543G4Q4"/>
<sequence length="164" mass="19263">MSTVFFILLFITFVFWIILLYSKKTIYTNLLQKKGVKLMFFPIGLFCFYLFHYHLFSVSSPAANVPIIGTYQLQAVENLDIASNRIAKYHLTIDADGNFFFNYLPHHTLCHHGRCFFENNKKPSLHFVCATHQFVCETNMKNQTIKINLPAKNEQFSLLYKKIY</sequence>
<dbReference type="EMBL" id="VFPJ01000001">
    <property type="protein sequence ID" value="TQM41068.1"/>
    <property type="molecule type" value="Genomic_DNA"/>
</dbReference>
<feature type="transmembrane region" description="Helical" evidence="1">
    <location>
        <begin position="6"/>
        <end position="23"/>
    </location>
</feature>
<proteinExistence type="predicted"/>
<gene>
    <name evidence="2" type="ORF">BC670_2000</name>
</gene>
<accession>A0A543G4Q4</accession>
<evidence type="ECO:0000313" key="2">
    <source>
        <dbReference type="EMBL" id="TQM41068.1"/>
    </source>
</evidence>
<protein>
    <submittedName>
        <fullName evidence="2">Uncharacterized protein</fullName>
    </submittedName>
</protein>
<reference evidence="2 3" key="1">
    <citation type="submission" date="2019-06" db="EMBL/GenBank/DDBJ databases">
        <title>Genomic Encyclopedia of Archaeal and Bacterial Type Strains, Phase II (KMG-II): from individual species to whole genera.</title>
        <authorList>
            <person name="Goeker M."/>
        </authorList>
    </citation>
    <scope>NUCLEOTIDE SEQUENCE [LARGE SCALE GENOMIC DNA]</scope>
    <source>
        <strain evidence="2 3">DSM 24789</strain>
    </source>
</reference>
<comment type="caution">
    <text evidence="2">The sequence shown here is derived from an EMBL/GenBank/DDBJ whole genome shotgun (WGS) entry which is preliminary data.</text>
</comment>
<keyword evidence="1" id="KW-0812">Transmembrane</keyword>
<organism evidence="2 3">
    <name type="scientific">Flavobacterium branchiophilum</name>
    <dbReference type="NCBI Taxonomy" id="55197"/>
    <lineage>
        <taxon>Bacteria</taxon>
        <taxon>Pseudomonadati</taxon>
        <taxon>Bacteroidota</taxon>
        <taxon>Flavobacteriia</taxon>
        <taxon>Flavobacteriales</taxon>
        <taxon>Flavobacteriaceae</taxon>
        <taxon>Flavobacterium</taxon>
    </lineage>
</organism>